<evidence type="ECO:0000313" key="1">
    <source>
        <dbReference type="EMBL" id="KKK75213.1"/>
    </source>
</evidence>
<accession>A0A0F8Y1Q4</accession>
<gene>
    <name evidence="1" type="ORF">LCGC14_2875940</name>
</gene>
<name>A0A0F8Y1Q4_9ZZZZ</name>
<feature type="non-terminal residue" evidence="1">
    <location>
        <position position="1"/>
    </location>
</feature>
<dbReference type="AlphaFoldDB" id="A0A0F8Y1Q4"/>
<reference evidence="1" key="1">
    <citation type="journal article" date="2015" name="Nature">
        <title>Complex archaea that bridge the gap between prokaryotes and eukaryotes.</title>
        <authorList>
            <person name="Spang A."/>
            <person name="Saw J.H."/>
            <person name="Jorgensen S.L."/>
            <person name="Zaremba-Niedzwiedzka K."/>
            <person name="Martijn J."/>
            <person name="Lind A.E."/>
            <person name="van Eijk R."/>
            <person name="Schleper C."/>
            <person name="Guy L."/>
            <person name="Ettema T.J."/>
        </authorList>
    </citation>
    <scope>NUCLEOTIDE SEQUENCE</scope>
</reference>
<comment type="caution">
    <text evidence="1">The sequence shown here is derived from an EMBL/GenBank/DDBJ whole genome shotgun (WGS) entry which is preliminary data.</text>
</comment>
<organism evidence="1">
    <name type="scientific">marine sediment metagenome</name>
    <dbReference type="NCBI Taxonomy" id="412755"/>
    <lineage>
        <taxon>unclassified sequences</taxon>
        <taxon>metagenomes</taxon>
        <taxon>ecological metagenomes</taxon>
    </lineage>
</organism>
<proteinExistence type="predicted"/>
<sequence length="106" mass="11855">NGNYKTPAELSNTDIKTQLILQAYPKADDQIKAKKDSENFDAYVDARLEGAIPILEEMTKNDEASKLAASKTNADSKQEINLDDPEKARADYIKRIEDLSKPVEIN</sequence>
<dbReference type="EMBL" id="LAZR01055967">
    <property type="protein sequence ID" value="KKK75213.1"/>
    <property type="molecule type" value="Genomic_DNA"/>
</dbReference>
<protein>
    <submittedName>
        <fullName evidence="1">Uncharacterized protein</fullName>
    </submittedName>
</protein>